<dbReference type="AlphaFoldDB" id="A0AA88DMI1"/>
<keyword evidence="3" id="KW-1185">Reference proteome</keyword>
<proteinExistence type="predicted"/>
<evidence type="ECO:0000313" key="2">
    <source>
        <dbReference type="EMBL" id="GMN58089.1"/>
    </source>
</evidence>
<reference evidence="2" key="1">
    <citation type="submission" date="2023-07" db="EMBL/GenBank/DDBJ databases">
        <title>draft genome sequence of fig (Ficus carica).</title>
        <authorList>
            <person name="Takahashi T."/>
            <person name="Nishimura K."/>
        </authorList>
    </citation>
    <scope>NUCLEOTIDE SEQUENCE</scope>
</reference>
<evidence type="ECO:0000256" key="1">
    <source>
        <dbReference type="SAM" id="MobiDB-lite"/>
    </source>
</evidence>
<dbReference type="EMBL" id="BTGU01000075">
    <property type="protein sequence ID" value="GMN58089.1"/>
    <property type="molecule type" value="Genomic_DNA"/>
</dbReference>
<comment type="caution">
    <text evidence="2">The sequence shown here is derived from an EMBL/GenBank/DDBJ whole genome shotgun (WGS) entry which is preliminary data.</text>
</comment>
<name>A0AA88DMI1_FICCA</name>
<organism evidence="2 3">
    <name type="scientific">Ficus carica</name>
    <name type="common">Common fig</name>
    <dbReference type="NCBI Taxonomy" id="3494"/>
    <lineage>
        <taxon>Eukaryota</taxon>
        <taxon>Viridiplantae</taxon>
        <taxon>Streptophyta</taxon>
        <taxon>Embryophyta</taxon>
        <taxon>Tracheophyta</taxon>
        <taxon>Spermatophyta</taxon>
        <taxon>Magnoliopsida</taxon>
        <taxon>eudicotyledons</taxon>
        <taxon>Gunneridae</taxon>
        <taxon>Pentapetalae</taxon>
        <taxon>rosids</taxon>
        <taxon>fabids</taxon>
        <taxon>Rosales</taxon>
        <taxon>Moraceae</taxon>
        <taxon>Ficeae</taxon>
        <taxon>Ficus</taxon>
    </lineage>
</organism>
<evidence type="ECO:0000313" key="3">
    <source>
        <dbReference type="Proteomes" id="UP001187192"/>
    </source>
</evidence>
<protein>
    <submittedName>
        <fullName evidence="2">Uncharacterized protein</fullName>
    </submittedName>
</protein>
<accession>A0AA88DMI1</accession>
<dbReference type="Proteomes" id="UP001187192">
    <property type="component" value="Unassembled WGS sequence"/>
</dbReference>
<feature type="region of interest" description="Disordered" evidence="1">
    <location>
        <begin position="31"/>
        <end position="72"/>
    </location>
</feature>
<sequence length="103" mass="10940">MLRVYGYLTSTRRMPHALPVGRAVEAGAEAGTKIAGTGWRGRGSTGQPPRRGLGRGRGSVDRASTLGPDGGMLEIPKRELILGISSPTEVVVDQPGDLRRVYN</sequence>
<gene>
    <name evidence="2" type="ORF">TIFTF001_027190</name>
</gene>